<organism evidence="1 2">
    <name type="scientific">Photobacterium chitinilyticum</name>
    <dbReference type="NCBI Taxonomy" id="2485123"/>
    <lineage>
        <taxon>Bacteria</taxon>
        <taxon>Pseudomonadati</taxon>
        <taxon>Pseudomonadota</taxon>
        <taxon>Gammaproteobacteria</taxon>
        <taxon>Vibrionales</taxon>
        <taxon>Vibrionaceae</taxon>
        <taxon>Photobacterium</taxon>
    </lineage>
</organism>
<dbReference type="OrthoDB" id="5810904at2"/>
<proteinExistence type="predicted"/>
<name>A0A3S4TKA0_9GAMM</name>
<gene>
    <name evidence="1" type="ORF">EDI28_15375</name>
</gene>
<evidence type="ECO:0000313" key="2">
    <source>
        <dbReference type="Proteomes" id="UP000287563"/>
    </source>
</evidence>
<dbReference type="AlphaFoldDB" id="A0A3S4TKA0"/>
<evidence type="ECO:0000313" key="1">
    <source>
        <dbReference type="EMBL" id="RWX54486.1"/>
    </source>
</evidence>
<protein>
    <submittedName>
        <fullName evidence="1">Uncharacterized protein</fullName>
    </submittedName>
</protein>
<reference evidence="1 2" key="1">
    <citation type="submission" date="2018-11" db="EMBL/GenBank/DDBJ databases">
        <title>Photobacterium sp. BEI247 sp. nov., a marine bacterium isolated from Yongle Blue Hole in the South China Sea.</title>
        <authorList>
            <person name="Wang X."/>
        </authorList>
    </citation>
    <scope>NUCLEOTIDE SEQUENCE [LARGE SCALE GENOMIC DNA]</scope>
    <source>
        <strain evidence="2">BEI247</strain>
    </source>
</reference>
<dbReference type="EMBL" id="RJLM01000006">
    <property type="protein sequence ID" value="RWX54486.1"/>
    <property type="molecule type" value="Genomic_DNA"/>
</dbReference>
<accession>A0A3S4TKA0</accession>
<comment type="caution">
    <text evidence="1">The sequence shown here is derived from an EMBL/GenBank/DDBJ whole genome shotgun (WGS) entry which is preliminary data.</text>
</comment>
<sequence>MKWLKQWIRQYAQKHHSEITTDGTQWHLQLSIAQRSPCWLVSGTANNAVFEIHCDQQALLSFIKPAVTPDVFTALPTAFQMLLVQQACEIWFSATATTSAQTDPSSVIVETCLPLSDNTTGLFEDHTETDSDTDSLLCLSATLQNTDTSLNNQANQASTAQFFFLPDEVNTNPLLSTLFSSWPPRPIVNHPQPPVRANLLAGYQPLTCHECEQLHAGAILRQGRYYYPQPLICIDGNNKSKNTDYSKAYLVSELPSNSNVQVLDLSHLATSPPELDSYWLLMESASLLLTAKQAECLTSETGGISPLTGNNSCPNAIVDLYLISGANKQCCGQAEIVEYDDQLALQLIQWHPPTAFPNCIQKDPVQNNKEPTDAQYT</sequence>
<keyword evidence="2" id="KW-1185">Reference proteome</keyword>
<dbReference type="RefSeq" id="WP_128784754.1">
    <property type="nucleotide sequence ID" value="NZ_RJLM01000006.1"/>
</dbReference>
<dbReference type="Proteomes" id="UP000287563">
    <property type="component" value="Unassembled WGS sequence"/>
</dbReference>